<dbReference type="AlphaFoldDB" id="A0A7R8VWG8"/>
<protein>
    <submittedName>
        <fullName evidence="2">Uncharacterized protein</fullName>
    </submittedName>
</protein>
<feature type="region of interest" description="Disordered" evidence="1">
    <location>
        <begin position="221"/>
        <end position="269"/>
    </location>
</feature>
<feature type="compositionally biased region" description="Low complexity" evidence="1">
    <location>
        <begin position="289"/>
        <end position="303"/>
    </location>
</feature>
<accession>A0A7R8VWG8</accession>
<proteinExistence type="predicted"/>
<gene>
    <name evidence="2" type="ORF">TDIB3V08_LOCUS10916</name>
</gene>
<name>A0A7R8VWG8_TIMDO</name>
<organism evidence="2">
    <name type="scientific">Timema douglasi</name>
    <name type="common">Walking stick</name>
    <dbReference type="NCBI Taxonomy" id="61478"/>
    <lineage>
        <taxon>Eukaryota</taxon>
        <taxon>Metazoa</taxon>
        <taxon>Ecdysozoa</taxon>
        <taxon>Arthropoda</taxon>
        <taxon>Hexapoda</taxon>
        <taxon>Insecta</taxon>
        <taxon>Pterygota</taxon>
        <taxon>Neoptera</taxon>
        <taxon>Polyneoptera</taxon>
        <taxon>Phasmatodea</taxon>
        <taxon>Timematodea</taxon>
        <taxon>Timematoidea</taxon>
        <taxon>Timematidae</taxon>
        <taxon>Timema</taxon>
    </lineage>
</organism>
<reference evidence="2" key="1">
    <citation type="submission" date="2020-11" db="EMBL/GenBank/DDBJ databases">
        <authorList>
            <person name="Tran Van P."/>
        </authorList>
    </citation>
    <scope>NUCLEOTIDE SEQUENCE</scope>
</reference>
<evidence type="ECO:0000313" key="2">
    <source>
        <dbReference type="EMBL" id="CAD7204759.1"/>
    </source>
</evidence>
<evidence type="ECO:0000256" key="1">
    <source>
        <dbReference type="SAM" id="MobiDB-lite"/>
    </source>
</evidence>
<sequence>MLFGDLKACCAVTIPCVLRQPADVYTGVRPRGKPVLCAKSLSGVDMKNHFTVQAETLEVLEIETAVKPTFRKRNSRSRCANRNIRGEYWKFEDGDIRNGGLDETRISSDGFVGFAPPPPPPPAPGTTVRLNTQIPDVRGKQGSCREPPAAIQNAMMTKDKKPFTYTPGGLDLSQIRSPRMQRRISRNAHNEGAAPKPPPLGQGALPPSALAAMQPQLPVQVFPSGVPQHTSAPKRPVIQEVPQPPPPPTPPTPPTPASQNVEPGSLYVPPVTSRVQLGSLYVPPVTNAPTPQQQQHPQGQMSPLPSGGLNKAPTPWMSQRTQPQPVAAWASRAEDPATRTVQGPPGTRIIPIQVLQNDTDTGSDNIQEAGWGATGAPIQSRAFKVLQKITDTDVGDGGGVDHIAPGRQGVPMQQQQRKLQLNEDDRALMNKFKAQGIYYNITLSLSSSNIVYITQS</sequence>
<dbReference type="EMBL" id="OA573095">
    <property type="protein sequence ID" value="CAD7204759.1"/>
    <property type="molecule type" value="Genomic_DNA"/>
</dbReference>
<feature type="region of interest" description="Disordered" evidence="1">
    <location>
        <begin position="282"/>
        <end position="323"/>
    </location>
</feature>
<feature type="compositionally biased region" description="Pro residues" evidence="1">
    <location>
        <begin position="242"/>
        <end position="256"/>
    </location>
</feature>